<dbReference type="InterPro" id="IPR003960">
    <property type="entry name" value="ATPase_AAA_CS"/>
</dbReference>
<dbReference type="InterPro" id="IPR041569">
    <property type="entry name" value="AAA_lid_3"/>
</dbReference>
<keyword evidence="1" id="KW-0677">Repeat</keyword>
<dbReference type="AlphaFoldDB" id="A0A8T0FT25"/>
<evidence type="ECO:0000256" key="1">
    <source>
        <dbReference type="ARBA" id="ARBA00022737"/>
    </source>
</evidence>
<dbReference type="EMBL" id="JABXBU010000003">
    <property type="protein sequence ID" value="KAF8793358.1"/>
    <property type="molecule type" value="Genomic_DNA"/>
</dbReference>
<dbReference type="SUPFAM" id="SSF52540">
    <property type="entry name" value="P-loop containing nucleoside triphosphate hydrolases"/>
    <property type="match status" value="2"/>
</dbReference>
<feature type="domain" description="AAA+ ATPase" evidence="4">
    <location>
        <begin position="235"/>
        <end position="360"/>
    </location>
</feature>
<dbReference type="Gene3D" id="1.10.8.60">
    <property type="match status" value="2"/>
</dbReference>
<keyword evidence="2" id="KW-0547">Nucleotide-binding</keyword>
<evidence type="ECO:0000313" key="5">
    <source>
        <dbReference type="EMBL" id="KAF8793358.1"/>
    </source>
</evidence>
<dbReference type="PANTHER" id="PTHR23077">
    <property type="entry name" value="AAA-FAMILY ATPASE"/>
    <property type="match status" value="1"/>
</dbReference>
<dbReference type="Proteomes" id="UP000807504">
    <property type="component" value="Unassembled WGS sequence"/>
</dbReference>
<dbReference type="SMART" id="SM00382">
    <property type="entry name" value="AAA"/>
    <property type="match status" value="2"/>
</dbReference>
<name>A0A8T0FT25_ARGBR</name>
<dbReference type="InterPro" id="IPR050168">
    <property type="entry name" value="AAA_ATPase_domain"/>
</dbReference>
<protein>
    <submittedName>
        <fullName evidence="5">ATPase family protein 2 like protein</fullName>
    </submittedName>
</protein>
<keyword evidence="6" id="KW-1185">Reference proteome</keyword>
<dbReference type="InterPro" id="IPR003959">
    <property type="entry name" value="ATPase_AAA_core"/>
</dbReference>
<dbReference type="GO" id="GO:0016887">
    <property type="term" value="F:ATP hydrolysis activity"/>
    <property type="evidence" value="ECO:0007669"/>
    <property type="project" value="InterPro"/>
</dbReference>
<dbReference type="InterPro" id="IPR003593">
    <property type="entry name" value="AAA+_ATPase"/>
</dbReference>
<accession>A0A8T0FT25</accession>
<dbReference type="GO" id="GO:0005524">
    <property type="term" value="F:ATP binding"/>
    <property type="evidence" value="ECO:0007669"/>
    <property type="project" value="UniProtKB-KW"/>
</dbReference>
<dbReference type="Gene3D" id="3.40.50.300">
    <property type="entry name" value="P-loop containing nucleotide triphosphate hydrolases"/>
    <property type="match status" value="2"/>
</dbReference>
<dbReference type="Pfam" id="PF00004">
    <property type="entry name" value="AAA"/>
    <property type="match status" value="2"/>
</dbReference>
<dbReference type="GO" id="GO:0005737">
    <property type="term" value="C:cytoplasm"/>
    <property type="evidence" value="ECO:0007669"/>
    <property type="project" value="TreeGrafter"/>
</dbReference>
<dbReference type="PROSITE" id="PS00674">
    <property type="entry name" value="AAA"/>
    <property type="match status" value="1"/>
</dbReference>
<evidence type="ECO:0000256" key="3">
    <source>
        <dbReference type="ARBA" id="ARBA00022840"/>
    </source>
</evidence>
<reference evidence="5" key="2">
    <citation type="submission" date="2020-06" db="EMBL/GenBank/DDBJ databases">
        <authorList>
            <person name="Sheffer M."/>
        </authorList>
    </citation>
    <scope>NUCLEOTIDE SEQUENCE</scope>
</reference>
<reference evidence="5" key="1">
    <citation type="journal article" date="2020" name="bioRxiv">
        <title>Chromosome-level reference genome of the European wasp spider Argiope bruennichi: a resource for studies on range expansion and evolutionary adaptation.</title>
        <authorList>
            <person name="Sheffer M.M."/>
            <person name="Hoppe A."/>
            <person name="Krehenwinkel H."/>
            <person name="Uhl G."/>
            <person name="Kuss A.W."/>
            <person name="Jensen L."/>
            <person name="Jensen C."/>
            <person name="Gillespie R.G."/>
            <person name="Hoff K.J."/>
            <person name="Prost S."/>
        </authorList>
    </citation>
    <scope>NUCLEOTIDE SEQUENCE</scope>
</reference>
<proteinExistence type="predicted"/>
<evidence type="ECO:0000256" key="2">
    <source>
        <dbReference type="ARBA" id="ARBA00022741"/>
    </source>
</evidence>
<organism evidence="5 6">
    <name type="scientific">Argiope bruennichi</name>
    <name type="common">Wasp spider</name>
    <name type="synonym">Aranea bruennichi</name>
    <dbReference type="NCBI Taxonomy" id="94029"/>
    <lineage>
        <taxon>Eukaryota</taxon>
        <taxon>Metazoa</taxon>
        <taxon>Ecdysozoa</taxon>
        <taxon>Arthropoda</taxon>
        <taxon>Chelicerata</taxon>
        <taxon>Arachnida</taxon>
        <taxon>Araneae</taxon>
        <taxon>Araneomorphae</taxon>
        <taxon>Entelegynae</taxon>
        <taxon>Araneoidea</taxon>
        <taxon>Araneidae</taxon>
        <taxon>Argiope</taxon>
    </lineage>
</organism>
<dbReference type="CDD" id="cd19511">
    <property type="entry name" value="RecA-like_CDC48_r2-like"/>
    <property type="match status" value="1"/>
</dbReference>
<dbReference type="Pfam" id="PF17862">
    <property type="entry name" value="AAA_lid_3"/>
    <property type="match status" value="2"/>
</dbReference>
<sequence length="717" mass="80988">MKELQLQRGSLVILSCVNGELLFKCWPVLQEESEAVLPTFAMFKHYTGFQQSIHLFKGLIFEAENVVFSTYKYIPVMDTEDFLLYIKRKLGYVYLKEGMILHLNYLGYSLVLTVRKIFSSFSENKELDSENKTVLTMNFPSLDESFSEKGIINRTLGFQSSTPISSPRTQIIHDNSKARKTFYFISKKTRCVVQNPNSEWLNNRSKLKDIAGLDEQIDIIESSIRHLLNGDLAFGTQGILIIGPPGTGKSFLIDTIQNEYGNLLPIYNIKNIIFCSGFHLLKKLIKKIEAESPSLILTDDIDKLCENKDLQNDFSSLIYKILDSSASILVIATCQNENSIPANLQKPGLMDEKIKFTIPSASNRVQIAQKILKMYENDVTNDQICEISNLAHGFTGGDIKRLCQDAYLKVIEDNSSECHITFSHLQKSFLNIKPSSMEKIRLEVPNVKWSDIGGMNEVKDAVKEMVDWPLKHPDKLRKFKIVPPRGILLYGPPGCCKTMIAKALASESQLNFINIKSSQVFNMYVGESEKSVSELFKKAREAAPCILFLDEVDSLVPVRGSTSGNSNVTDRVVTQILVEIDGIDVLEQGVSVIAATNRPERIDPSLLRPGRLDRLIYIALPDARTRKEIFQVMFRKKPISSDIDLQYLVDKTANYTGAEISAVCLEASKSALKEGKFLSAPPVNMKHFLMALKSVQPRTTQEMLDTFENYHNKFKFK</sequence>
<evidence type="ECO:0000259" key="4">
    <source>
        <dbReference type="SMART" id="SM00382"/>
    </source>
</evidence>
<dbReference type="FunFam" id="3.40.50.300:FF:000018">
    <property type="entry name" value="Cell division control 48"/>
    <property type="match status" value="1"/>
</dbReference>
<dbReference type="PANTHER" id="PTHR23077:SF27">
    <property type="entry name" value="ATPASE FAMILY GENE 2 PROTEIN HOMOLOG A"/>
    <property type="match status" value="1"/>
</dbReference>
<gene>
    <name evidence="5" type="ORF">HNY73_004846</name>
</gene>
<evidence type="ECO:0000313" key="6">
    <source>
        <dbReference type="Proteomes" id="UP000807504"/>
    </source>
</evidence>
<feature type="domain" description="AAA+ ATPase" evidence="4">
    <location>
        <begin position="483"/>
        <end position="622"/>
    </location>
</feature>
<dbReference type="InterPro" id="IPR027417">
    <property type="entry name" value="P-loop_NTPase"/>
</dbReference>
<comment type="caution">
    <text evidence="5">The sequence shown here is derived from an EMBL/GenBank/DDBJ whole genome shotgun (WGS) entry which is preliminary data.</text>
</comment>
<keyword evidence="3" id="KW-0067">ATP-binding</keyword>